<accession>A0A8H7CAS6</accession>
<sequence length="163" mass="18100">MSGIYSDSHQSESSSNYSALLSITIGLFSKPSTSAAPHTHPSSQSNSRDYNIKMLNNGFFAVALVRRQVMVVQAARTHKKGDKYVDVQTYSSFGERMFLASETASARIAASDILSILDAPTSNVESSHGIIELPHPAFSEYTKYSERQQKRFEDMWCAWAAKH</sequence>
<proteinExistence type="predicted"/>
<protein>
    <submittedName>
        <fullName evidence="1">Uncharacterized protein</fullName>
    </submittedName>
</protein>
<gene>
    <name evidence="1" type="ORF">Agabi119p4_6542</name>
</gene>
<dbReference type="Proteomes" id="UP000629468">
    <property type="component" value="Unassembled WGS sequence"/>
</dbReference>
<organism evidence="1 2">
    <name type="scientific">Agaricus bisporus var. burnettii</name>
    <dbReference type="NCBI Taxonomy" id="192524"/>
    <lineage>
        <taxon>Eukaryota</taxon>
        <taxon>Fungi</taxon>
        <taxon>Dikarya</taxon>
        <taxon>Basidiomycota</taxon>
        <taxon>Agaricomycotina</taxon>
        <taxon>Agaricomycetes</taxon>
        <taxon>Agaricomycetidae</taxon>
        <taxon>Agaricales</taxon>
        <taxon>Agaricineae</taxon>
        <taxon>Agaricaceae</taxon>
        <taxon>Agaricus</taxon>
    </lineage>
</organism>
<name>A0A8H7CAS6_AGABI</name>
<comment type="caution">
    <text evidence="1">The sequence shown here is derived from an EMBL/GenBank/DDBJ whole genome shotgun (WGS) entry which is preliminary data.</text>
</comment>
<dbReference type="AlphaFoldDB" id="A0A8H7CAS6"/>
<evidence type="ECO:0000313" key="2">
    <source>
        <dbReference type="Proteomes" id="UP000629468"/>
    </source>
</evidence>
<reference evidence="1 2" key="1">
    <citation type="journal article" name="Sci. Rep.">
        <title>Telomere-to-telomere assembled and centromere annotated genomes of the two main subspecies of the button mushroom Agaricus bisporus reveal especially polymorphic chromosome ends.</title>
        <authorList>
            <person name="Sonnenberg A.S.M."/>
            <person name="Sedaghat-Telgerd N."/>
            <person name="Lavrijssen B."/>
            <person name="Ohm R.A."/>
            <person name="Hendrickx P.M."/>
            <person name="Scholtmeijer K."/>
            <person name="Baars J.J.P."/>
            <person name="van Peer A."/>
        </authorList>
    </citation>
    <scope>NUCLEOTIDE SEQUENCE [LARGE SCALE GENOMIC DNA]</scope>
    <source>
        <strain evidence="1 2">H119_p4</strain>
    </source>
</reference>
<evidence type="ECO:0000313" key="1">
    <source>
        <dbReference type="EMBL" id="KAF7770568.1"/>
    </source>
</evidence>
<dbReference type="EMBL" id="JABXXO010000009">
    <property type="protein sequence ID" value="KAF7770568.1"/>
    <property type="molecule type" value="Genomic_DNA"/>
</dbReference>